<sequence length="400" mass="43604">ATPARPPADEPLQSAPPKQLESQGWDGKALVAPPQQPSCKFCRTFLDPFAKGVRLLRKSPQVFCCGTCNSKTTTLAEVFGHWPIDEFKGLSAEEQSAFFQTRGTGQDSIKKAVHEQVMKKWAHQKTNKVAGDFMPEWYWRNQGMPEETIQRMKALAPGEDHPIFGDTFQVMIHGASESATEELARQQLLSAATRKGKGTAAAGSAAAGSGSATGETAAAEEPAAAPAPAPKETSFSSASDSESSSSESKKKKHINNKKKKKKHEKAREKDKRATEKEDKDKQRKEKAAKAAAEKEEKRARRQTQSDAAKALAKVSPLASSLDTALSHSMINEVPKFVAKTAKEALAILKKYAQEAEEAIKTHNPQPLSFKLDELISKTKDAQDSHDKLFNVLKSVEQAAK</sequence>
<feature type="compositionally biased region" description="Basic residues" evidence="1">
    <location>
        <begin position="249"/>
        <end position="264"/>
    </location>
</feature>
<dbReference type="EMBL" id="CAUYUJ010001429">
    <property type="protein sequence ID" value="CAK0795877.1"/>
    <property type="molecule type" value="Genomic_DNA"/>
</dbReference>
<proteinExistence type="predicted"/>
<feature type="region of interest" description="Disordered" evidence="1">
    <location>
        <begin position="1"/>
        <end position="29"/>
    </location>
</feature>
<accession>A0ABN9PTX5</accession>
<evidence type="ECO:0000313" key="3">
    <source>
        <dbReference type="Proteomes" id="UP001189429"/>
    </source>
</evidence>
<protein>
    <recommendedName>
        <fullName evidence="4">PARP-type domain-containing protein</fullName>
    </recommendedName>
</protein>
<comment type="caution">
    <text evidence="2">The sequence shown here is derived from an EMBL/GenBank/DDBJ whole genome shotgun (WGS) entry which is preliminary data.</text>
</comment>
<feature type="compositionally biased region" description="Low complexity" evidence="1">
    <location>
        <begin position="201"/>
        <end position="246"/>
    </location>
</feature>
<evidence type="ECO:0000313" key="2">
    <source>
        <dbReference type="EMBL" id="CAK0795877.1"/>
    </source>
</evidence>
<evidence type="ECO:0000256" key="1">
    <source>
        <dbReference type="SAM" id="MobiDB-lite"/>
    </source>
</evidence>
<feature type="region of interest" description="Disordered" evidence="1">
    <location>
        <begin position="201"/>
        <end position="320"/>
    </location>
</feature>
<keyword evidence="3" id="KW-1185">Reference proteome</keyword>
<feature type="non-terminal residue" evidence="2">
    <location>
        <position position="1"/>
    </location>
</feature>
<dbReference type="Proteomes" id="UP001189429">
    <property type="component" value="Unassembled WGS sequence"/>
</dbReference>
<evidence type="ECO:0008006" key="4">
    <source>
        <dbReference type="Google" id="ProtNLM"/>
    </source>
</evidence>
<name>A0ABN9PTX5_9DINO</name>
<gene>
    <name evidence="2" type="ORF">PCOR1329_LOCUS5420</name>
</gene>
<organism evidence="2 3">
    <name type="scientific">Prorocentrum cordatum</name>
    <dbReference type="NCBI Taxonomy" id="2364126"/>
    <lineage>
        <taxon>Eukaryota</taxon>
        <taxon>Sar</taxon>
        <taxon>Alveolata</taxon>
        <taxon>Dinophyceae</taxon>
        <taxon>Prorocentrales</taxon>
        <taxon>Prorocentraceae</taxon>
        <taxon>Prorocentrum</taxon>
    </lineage>
</organism>
<feature type="compositionally biased region" description="Basic and acidic residues" evidence="1">
    <location>
        <begin position="265"/>
        <end position="298"/>
    </location>
</feature>
<reference evidence="2" key="1">
    <citation type="submission" date="2023-10" db="EMBL/GenBank/DDBJ databases">
        <authorList>
            <person name="Chen Y."/>
            <person name="Shah S."/>
            <person name="Dougan E. K."/>
            <person name="Thang M."/>
            <person name="Chan C."/>
        </authorList>
    </citation>
    <scope>NUCLEOTIDE SEQUENCE [LARGE SCALE GENOMIC DNA]</scope>
</reference>